<evidence type="ECO:0000313" key="7">
    <source>
        <dbReference type="Proteomes" id="UP001248581"/>
    </source>
</evidence>
<dbReference type="InterPro" id="IPR027417">
    <property type="entry name" value="P-loop_NTPase"/>
</dbReference>
<evidence type="ECO:0000313" key="6">
    <source>
        <dbReference type="EMBL" id="WNC67185.1"/>
    </source>
</evidence>
<reference evidence="7" key="1">
    <citation type="submission" date="2023-09" db="EMBL/GenBank/DDBJ databases">
        <authorList>
            <person name="Li S."/>
            <person name="Li X."/>
            <person name="Zhang C."/>
            <person name="Zhao Z."/>
        </authorList>
    </citation>
    <scope>NUCLEOTIDE SEQUENCE [LARGE SCALE GENOMIC DNA]</scope>
    <source>
        <strain evidence="7">SQ345</strain>
    </source>
</reference>
<protein>
    <submittedName>
        <fullName evidence="6">ABC transporter ATP-binding protein</fullName>
    </submittedName>
</protein>
<dbReference type="PROSITE" id="PS00211">
    <property type="entry name" value="ABC_TRANSPORTER_1"/>
    <property type="match status" value="1"/>
</dbReference>
<keyword evidence="4 6" id="KW-0067">ATP-binding</keyword>
<organism evidence="6 7">
    <name type="scientific">Thalassotalea nanhaiensis</name>
    <dbReference type="NCBI Taxonomy" id="3065648"/>
    <lineage>
        <taxon>Bacteria</taxon>
        <taxon>Pseudomonadati</taxon>
        <taxon>Pseudomonadota</taxon>
        <taxon>Gammaproteobacteria</taxon>
        <taxon>Alteromonadales</taxon>
        <taxon>Colwelliaceae</taxon>
        <taxon>Thalassotalea</taxon>
    </lineage>
</organism>
<dbReference type="SMART" id="SM00382">
    <property type="entry name" value="AAA"/>
    <property type="match status" value="1"/>
</dbReference>
<accession>A0ABY9TEF2</accession>
<keyword evidence="2" id="KW-0813">Transport</keyword>
<dbReference type="PANTHER" id="PTHR43335:SF2">
    <property type="entry name" value="ABC TRANSPORTER, ATP-BINDING PROTEIN"/>
    <property type="match status" value="1"/>
</dbReference>
<keyword evidence="7" id="KW-1185">Reference proteome</keyword>
<dbReference type="InterPro" id="IPR003439">
    <property type="entry name" value="ABC_transporter-like_ATP-bd"/>
</dbReference>
<dbReference type="RefSeq" id="WP_348386349.1">
    <property type="nucleotide sequence ID" value="NZ_CP134146.1"/>
</dbReference>
<dbReference type="CDD" id="cd03264">
    <property type="entry name" value="ABC_drug_resistance_like"/>
    <property type="match status" value="1"/>
</dbReference>
<comment type="similarity">
    <text evidence="1">Belongs to the ABC transporter superfamily.</text>
</comment>
<evidence type="ECO:0000256" key="4">
    <source>
        <dbReference type="ARBA" id="ARBA00022840"/>
    </source>
</evidence>
<dbReference type="SUPFAM" id="SSF52540">
    <property type="entry name" value="P-loop containing nucleoside triphosphate hydrolases"/>
    <property type="match status" value="1"/>
</dbReference>
<dbReference type="PROSITE" id="PS50893">
    <property type="entry name" value="ABC_TRANSPORTER_2"/>
    <property type="match status" value="1"/>
</dbReference>
<dbReference type="PANTHER" id="PTHR43335">
    <property type="entry name" value="ABC TRANSPORTER, ATP-BINDING PROTEIN"/>
    <property type="match status" value="1"/>
</dbReference>
<dbReference type="InterPro" id="IPR017871">
    <property type="entry name" value="ABC_transporter-like_CS"/>
</dbReference>
<dbReference type="EMBL" id="CP134146">
    <property type="protein sequence ID" value="WNC67185.1"/>
    <property type="molecule type" value="Genomic_DNA"/>
</dbReference>
<dbReference type="Gene3D" id="3.40.50.300">
    <property type="entry name" value="P-loop containing nucleotide triphosphate hydrolases"/>
    <property type="match status" value="1"/>
</dbReference>
<name>A0ABY9TEF2_9GAMM</name>
<proteinExistence type="inferred from homology"/>
<feature type="domain" description="ABC transporter" evidence="5">
    <location>
        <begin position="2"/>
        <end position="231"/>
    </location>
</feature>
<sequence>MLALQGIDKRYKDGTHALKEVSLELDCGMIGLLGPNGAGKSSLMRTLACLQAPDFGSYAFEGENCLENPMELRQKLGYLPQYFGVYPNMSCASLLEHIAVLKGLPAKKYRPQIDFLLELTNLSAVAGKSVASFSGGMKQRFGIAQALLGDPKLIIMDEPTSGLDPAERERLHDVLVEVSTKKLIILSTHIVEDIENLCHHVAMLISGKIVESADVKQLIAPLESKVWASDIYLPNSSDSTNQTTLSKSYKFGKPSWRIYSDQKPMANATLVEANLEDRYFLELHKQAQRHVSV</sequence>
<dbReference type="Pfam" id="PF00005">
    <property type="entry name" value="ABC_tran"/>
    <property type="match status" value="1"/>
</dbReference>
<dbReference type="Proteomes" id="UP001248581">
    <property type="component" value="Chromosome"/>
</dbReference>
<evidence type="ECO:0000256" key="1">
    <source>
        <dbReference type="ARBA" id="ARBA00005417"/>
    </source>
</evidence>
<dbReference type="GO" id="GO:0005524">
    <property type="term" value="F:ATP binding"/>
    <property type="evidence" value="ECO:0007669"/>
    <property type="project" value="UniProtKB-KW"/>
</dbReference>
<evidence type="ECO:0000256" key="3">
    <source>
        <dbReference type="ARBA" id="ARBA00022741"/>
    </source>
</evidence>
<evidence type="ECO:0000259" key="5">
    <source>
        <dbReference type="PROSITE" id="PS50893"/>
    </source>
</evidence>
<evidence type="ECO:0000256" key="2">
    <source>
        <dbReference type="ARBA" id="ARBA00022448"/>
    </source>
</evidence>
<dbReference type="InterPro" id="IPR003593">
    <property type="entry name" value="AAA+_ATPase"/>
</dbReference>
<keyword evidence="3" id="KW-0547">Nucleotide-binding</keyword>
<gene>
    <name evidence="6" type="ORF">RI845_11725</name>
</gene>